<dbReference type="GO" id="GO:0015798">
    <property type="term" value="P:myo-inositol transport"/>
    <property type="evidence" value="ECO:0007669"/>
    <property type="project" value="UniProtKB-ARBA"/>
</dbReference>
<protein>
    <submittedName>
        <fullName evidence="11">Mfs sugar transporter</fullName>
    </submittedName>
</protein>
<dbReference type="OrthoDB" id="5290825at2759"/>
<dbReference type="FunFam" id="1.20.1250.20:FF:000100">
    <property type="entry name" value="MFS sugar transporter, putative"/>
    <property type="match status" value="1"/>
</dbReference>
<evidence type="ECO:0000259" key="10">
    <source>
        <dbReference type="PROSITE" id="PS50850"/>
    </source>
</evidence>
<feature type="transmembrane region" description="Helical" evidence="9">
    <location>
        <begin position="455"/>
        <end position="477"/>
    </location>
</feature>
<evidence type="ECO:0000256" key="8">
    <source>
        <dbReference type="SAM" id="MobiDB-lite"/>
    </source>
</evidence>
<dbReference type="InterPro" id="IPR050814">
    <property type="entry name" value="Myo-inositol_Transporter"/>
</dbReference>
<reference evidence="11 12" key="1">
    <citation type="submission" date="2020-01" db="EMBL/GenBank/DDBJ databases">
        <title>Identification and distribution of gene clusters putatively required for synthesis of sphingolipid metabolism inhibitors in phylogenetically diverse species of the filamentous fungus Fusarium.</title>
        <authorList>
            <person name="Kim H.-S."/>
            <person name="Busman M."/>
            <person name="Brown D.W."/>
            <person name="Divon H."/>
            <person name="Uhlig S."/>
            <person name="Proctor R.H."/>
        </authorList>
    </citation>
    <scope>NUCLEOTIDE SEQUENCE [LARGE SCALE GENOMIC DNA]</scope>
    <source>
        <strain evidence="11 12">NRRL 20459</strain>
    </source>
</reference>
<feature type="transmembrane region" description="Helical" evidence="9">
    <location>
        <begin position="426"/>
        <end position="448"/>
    </location>
</feature>
<dbReference type="Proteomes" id="UP000554235">
    <property type="component" value="Unassembled WGS sequence"/>
</dbReference>
<feature type="transmembrane region" description="Helical" evidence="9">
    <location>
        <begin position="303"/>
        <end position="324"/>
    </location>
</feature>
<feature type="transmembrane region" description="Helical" evidence="9">
    <location>
        <begin position="132"/>
        <end position="149"/>
    </location>
</feature>
<sequence length="646" mass="73146">MASEKDGRRNSSADLSRTEVDHAENHYNRPSDEGLFDSKKPVSQAKAAHPLAGYSKAQLAEMGEKYAREQQGLTTEEDIRAFRIGAIIAGDMDVDDDLESLRNKYASVEGLTEEERTTLVDEVEHKWRNPKMLYFLVTICSLCAVVQGMDETVVNGAQIFYKREFGIDDESDYNTWISGLTNSAPYLCCAVIGCWITEPMNKRFGRRGTVFISCMISFLACFWQAFTNTWWHMFIARFFLGFGIGPKSATTPMFAAECSPKLVRGALVMQWQMWTAFGIMLGYVSDLVFYGVPDQNGITGLNWRLMMGSAGVPALIVCAMVYMCPESPRYYLTKDRHAEAYNSMSRLRFNKIQSARDVFYAHTLLKAEAAMSIGRGNRLKEFFTVRRNRNAMLASQTVMFMQQFFNVIAYYSSEIFLEAGFPEKNALAASLGFGIINFLFAIPAFYTIDTFGRRNLLLTTFPLMSIFLLFTGFSFFIPEDSKAHIGCIALGIYLFGVVYSPGEGPVPFTYSAEAYPLYIRAIGMSLATATTWCFNFILAVTWPSLQKAFKPQGAFGWYAAWNIIGFFLVLLFLPETKGKTLEELDSVFNVRLTRIMRYGIAQFFWFFRHYFLRSDAPKPVVPRAGDEAHDEKGMMQDRDPQPSGRV</sequence>
<evidence type="ECO:0000256" key="3">
    <source>
        <dbReference type="ARBA" id="ARBA00022448"/>
    </source>
</evidence>
<feature type="transmembrane region" description="Helical" evidence="9">
    <location>
        <begin position="521"/>
        <end position="542"/>
    </location>
</feature>
<dbReference type="PRINTS" id="PR00171">
    <property type="entry name" value="SUGRTRNSPORT"/>
</dbReference>
<feature type="region of interest" description="Disordered" evidence="8">
    <location>
        <begin position="1"/>
        <end position="49"/>
    </location>
</feature>
<feature type="region of interest" description="Disordered" evidence="8">
    <location>
        <begin position="622"/>
        <end position="646"/>
    </location>
</feature>
<dbReference type="NCBIfam" id="TIGR00879">
    <property type="entry name" value="SP"/>
    <property type="match status" value="1"/>
</dbReference>
<keyword evidence="5 9" id="KW-1133">Transmembrane helix</keyword>
<gene>
    <name evidence="11" type="ORF">FALBO_14718</name>
</gene>
<evidence type="ECO:0000256" key="4">
    <source>
        <dbReference type="ARBA" id="ARBA00022692"/>
    </source>
</evidence>
<evidence type="ECO:0000313" key="11">
    <source>
        <dbReference type="EMBL" id="KAF4458549.1"/>
    </source>
</evidence>
<evidence type="ECO:0000256" key="6">
    <source>
        <dbReference type="ARBA" id="ARBA00023136"/>
    </source>
</evidence>
<keyword evidence="12" id="KW-1185">Reference proteome</keyword>
<comment type="similarity">
    <text evidence="2 7">Belongs to the major facilitator superfamily. Sugar transporter (TC 2.A.1.1) family.</text>
</comment>
<dbReference type="AlphaFoldDB" id="A0A8H4P102"/>
<keyword evidence="11" id="KW-0762">Sugar transport</keyword>
<name>A0A8H4P102_9HYPO</name>
<feature type="transmembrane region" description="Helical" evidence="9">
    <location>
        <begin position="176"/>
        <end position="196"/>
    </location>
</feature>
<feature type="transmembrane region" description="Helical" evidence="9">
    <location>
        <begin position="262"/>
        <end position="283"/>
    </location>
</feature>
<evidence type="ECO:0000256" key="1">
    <source>
        <dbReference type="ARBA" id="ARBA00004141"/>
    </source>
</evidence>
<dbReference type="SUPFAM" id="SSF103473">
    <property type="entry name" value="MFS general substrate transporter"/>
    <property type="match status" value="1"/>
</dbReference>
<dbReference type="InterPro" id="IPR003663">
    <property type="entry name" value="Sugar/inositol_transpt"/>
</dbReference>
<dbReference type="PROSITE" id="PS50850">
    <property type="entry name" value="MFS"/>
    <property type="match status" value="1"/>
</dbReference>
<keyword evidence="6 9" id="KW-0472">Membrane</keyword>
<dbReference type="PANTHER" id="PTHR48020">
    <property type="entry name" value="PROTON MYO-INOSITOL COTRANSPORTER"/>
    <property type="match status" value="1"/>
</dbReference>
<dbReference type="GO" id="GO:0015791">
    <property type="term" value="P:polyol transmembrane transport"/>
    <property type="evidence" value="ECO:0007669"/>
    <property type="project" value="UniProtKB-ARBA"/>
</dbReference>
<organism evidence="11 12">
    <name type="scientific">Fusarium albosuccineum</name>
    <dbReference type="NCBI Taxonomy" id="1237068"/>
    <lineage>
        <taxon>Eukaryota</taxon>
        <taxon>Fungi</taxon>
        <taxon>Dikarya</taxon>
        <taxon>Ascomycota</taxon>
        <taxon>Pezizomycotina</taxon>
        <taxon>Sordariomycetes</taxon>
        <taxon>Hypocreomycetidae</taxon>
        <taxon>Hypocreales</taxon>
        <taxon>Nectriaceae</taxon>
        <taxon>Fusarium</taxon>
        <taxon>Fusarium decemcellulare species complex</taxon>
    </lineage>
</organism>
<dbReference type="PANTHER" id="PTHR48020:SF25">
    <property type="entry name" value="SUGAR TRANSPORTER, PUTATIVE (AFU_ORTHOLOGUE AFUA_7G05830)-RELATED"/>
    <property type="match status" value="1"/>
</dbReference>
<evidence type="ECO:0000256" key="5">
    <source>
        <dbReference type="ARBA" id="ARBA00022989"/>
    </source>
</evidence>
<keyword evidence="4 9" id="KW-0812">Transmembrane</keyword>
<evidence type="ECO:0000256" key="7">
    <source>
        <dbReference type="RuleBase" id="RU003346"/>
    </source>
</evidence>
<feature type="compositionally biased region" description="Basic and acidic residues" evidence="8">
    <location>
        <begin position="1"/>
        <end position="40"/>
    </location>
</feature>
<evidence type="ECO:0000313" key="12">
    <source>
        <dbReference type="Proteomes" id="UP000554235"/>
    </source>
</evidence>
<dbReference type="GO" id="GO:0016020">
    <property type="term" value="C:membrane"/>
    <property type="evidence" value="ECO:0007669"/>
    <property type="project" value="UniProtKB-SubCell"/>
</dbReference>
<evidence type="ECO:0000256" key="9">
    <source>
        <dbReference type="SAM" id="Phobius"/>
    </source>
</evidence>
<dbReference type="GO" id="GO:0022857">
    <property type="term" value="F:transmembrane transporter activity"/>
    <property type="evidence" value="ECO:0007669"/>
    <property type="project" value="InterPro"/>
</dbReference>
<feature type="transmembrane region" description="Helical" evidence="9">
    <location>
        <begin position="554"/>
        <end position="574"/>
    </location>
</feature>
<feature type="transmembrane region" description="Helical" evidence="9">
    <location>
        <begin position="208"/>
        <end position="225"/>
    </location>
</feature>
<dbReference type="InterPro" id="IPR036259">
    <property type="entry name" value="MFS_trans_sf"/>
</dbReference>
<dbReference type="EMBL" id="JAADYS010002429">
    <property type="protein sequence ID" value="KAF4458549.1"/>
    <property type="molecule type" value="Genomic_DNA"/>
</dbReference>
<feature type="domain" description="Major facilitator superfamily (MFS) profile" evidence="10">
    <location>
        <begin position="136"/>
        <end position="577"/>
    </location>
</feature>
<dbReference type="Gene3D" id="1.20.1250.20">
    <property type="entry name" value="MFS general substrate transporter like domains"/>
    <property type="match status" value="1"/>
</dbReference>
<keyword evidence="3 7" id="KW-0813">Transport</keyword>
<dbReference type="Pfam" id="PF00083">
    <property type="entry name" value="Sugar_tr"/>
    <property type="match status" value="1"/>
</dbReference>
<proteinExistence type="inferred from homology"/>
<feature type="transmembrane region" description="Helical" evidence="9">
    <location>
        <begin position="483"/>
        <end position="500"/>
    </location>
</feature>
<comment type="subcellular location">
    <subcellularLocation>
        <location evidence="1">Membrane</location>
        <topology evidence="1">Multi-pass membrane protein</topology>
    </subcellularLocation>
</comment>
<dbReference type="InterPro" id="IPR020846">
    <property type="entry name" value="MFS_dom"/>
</dbReference>
<feature type="compositionally biased region" description="Basic and acidic residues" evidence="8">
    <location>
        <begin position="624"/>
        <end position="640"/>
    </location>
</feature>
<evidence type="ECO:0000256" key="2">
    <source>
        <dbReference type="ARBA" id="ARBA00010992"/>
    </source>
</evidence>
<dbReference type="InterPro" id="IPR005828">
    <property type="entry name" value="MFS_sugar_transport-like"/>
</dbReference>
<comment type="caution">
    <text evidence="11">The sequence shown here is derived from an EMBL/GenBank/DDBJ whole genome shotgun (WGS) entry which is preliminary data.</text>
</comment>
<accession>A0A8H4P102</accession>